<dbReference type="RefSeq" id="WP_129624179.1">
    <property type="nucleotide sequence ID" value="NZ_BAABCI010000015.1"/>
</dbReference>
<keyword evidence="1" id="KW-0812">Transmembrane</keyword>
<evidence type="ECO:0000313" key="2">
    <source>
        <dbReference type="EMBL" id="TQJ13363.1"/>
    </source>
</evidence>
<keyword evidence="3" id="KW-1185">Reference proteome</keyword>
<protein>
    <submittedName>
        <fullName evidence="2">Uncharacterized protein DUF4244</fullName>
    </submittedName>
</protein>
<name>A0A542EDF5_9MICO</name>
<dbReference type="EMBL" id="VFMO01000001">
    <property type="protein sequence ID" value="TQJ13363.1"/>
    <property type="molecule type" value="Genomic_DNA"/>
</dbReference>
<accession>A0A542EDF5</accession>
<feature type="transmembrane region" description="Helical" evidence="1">
    <location>
        <begin position="31"/>
        <end position="49"/>
    </location>
</feature>
<gene>
    <name evidence="2" type="ORF">FB459_0779</name>
</gene>
<evidence type="ECO:0000313" key="3">
    <source>
        <dbReference type="Proteomes" id="UP000320806"/>
    </source>
</evidence>
<keyword evidence="1" id="KW-1133">Transmembrane helix</keyword>
<dbReference type="Proteomes" id="UP000320806">
    <property type="component" value="Unassembled WGS sequence"/>
</dbReference>
<dbReference type="InterPro" id="IPR025338">
    <property type="entry name" value="DUF4244"/>
</dbReference>
<organism evidence="2 3">
    <name type="scientific">Yimella lutea</name>
    <dbReference type="NCBI Taxonomy" id="587872"/>
    <lineage>
        <taxon>Bacteria</taxon>
        <taxon>Bacillati</taxon>
        <taxon>Actinomycetota</taxon>
        <taxon>Actinomycetes</taxon>
        <taxon>Micrococcales</taxon>
        <taxon>Dermacoccaceae</taxon>
        <taxon>Yimella</taxon>
    </lineage>
</organism>
<comment type="caution">
    <text evidence="2">The sequence shown here is derived from an EMBL/GenBank/DDBJ whole genome shotgun (WGS) entry which is preliminary data.</text>
</comment>
<evidence type="ECO:0000256" key="1">
    <source>
        <dbReference type="SAM" id="Phobius"/>
    </source>
</evidence>
<dbReference type="AlphaFoldDB" id="A0A542EDF5"/>
<proteinExistence type="predicted"/>
<sequence length="70" mass="7073">MNEKTLPGVLARRWRAVREGGAESGMATSEYAVGILAAVSFAVVLIAIVKSAAVKTALTGIITSALSVAG</sequence>
<keyword evidence="1" id="KW-0472">Membrane</keyword>
<dbReference type="Pfam" id="PF14029">
    <property type="entry name" value="DUF4244"/>
    <property type="match status" value="1"/>
</dbReference>
<reference evidence="2 3" key="1">
    <citation type="submission" date="2019-06" db="EMBL/GenBank/DDBJ databases">
        <title>Sequencing the genomes of 1000 actinobacteria strains.</title>
        <authorList>
            <person name="Klenk H.-P."/>
        </authorList>
    </citation>
    <scope>NUCLEOTIDE SEQUENCE [LARGE SCALE GENOMIC DNA]</scope>
    <source>
        <strain evidence="2 3">DSM 19828</strain>
    </source>
</reference>
<dbReference type="OrthoDB" id="3748241at2"/>